<comment type="pathway">
    <text evidence="1 6 8">Amino-acid degradation; L-histidine degradation into L-glutamate; N-formimidoyl-L-glutamate from L-histidine: step 1/3.</text>
</comment>
<dbReference type="GO" id="GO:0019556">
    <property type="term" value="P:L-histidine catabolic process to glutamate and formamide"/>
    <property type="evidence" value="ECO:0007669"/>
    <property type="project" value="UniProtKB-UniPathway"/>
</dbReference>
<keyword evidence="3 6" id="KW-0369">Histidine metabolism</keyword>
<dbReference type="SUPFAM" id="SSF48557">
    <property type="entry name" value="L-aspartase-like"/>
    <property type="match status" value="1"/>
</dbReference>
<dbReference type="HAMAP" id="MF_00229">
    <property type="entry name" value="His_ammonia_lyase"/>
    <property type="match status" value="1"/>
</dbReference>
<evidence type="ECO:0000256" key="8">
    <source>
        <dbReference type="RuleBase" id="RU004479"/>
    </source>
</evidence>
<dbReference type="PANTHER" id="PTHR10362">
    <property type="entry name" value="HISTIDINE AMMONIA-LYASE"/>
    <property type="match status" value="1"/>
</dbReference>
<dbReference type="InterPro" id="IPR001106">
    <property type="entry name" value="Aromatic_Lyase"/>
</dbReference>
<keyword evidence="4 6" id="KW-0456">Lyase</keyword>
<dbReference type="UniPathway" id="UPA00379">
    <property type="reaction ID" value="UER00549"/>
</dbReference>
<evidence type="ECO:0000313" key="11">
    <source>
        <dbReference type="Proteomes" id="UP000002433"/>
    </source>
</evidence>
<dbReference type="GO" id="GO:0019557">
    <property type="term" value="P:L-histidine catabolic process to glutamate and formate"/>
    <property type="evidence" value="ECO:0007669"/>
    <property type="project" value="UniProtKB-UniPathway"/>
</dbReference>
<name>Q1JJJ8_STRPC</name>
<reference evidence="10 11" key="1">
    <citation type="journal article" date="2006" name="Proc. Natl. Acad. Sci. U.S.A.">
        <title>Molecular genetic anatomy of inter- and intraserotype variation in the human bacterial pathogen group A Streptococcus.</title>
        <authorList>
            <person name="Beres S.B."/>
            <person name="Richter E.W."/>
            <person name="Nagiec M.J."/>
            <person name="Sumby P."/>
            <person name="Porcella S.F."/>
            <person name="DeLeo F.R."/>
            <person name="Musser J.M."/>
        </authorList>
    </citation>
    <scope>NUCLEOTIDE SEQUENCE [LARGE SCALE GENOMIC DNA]</scope>
    <source>
        <strain evidence="10 11">MGAS9429</strain>
    </source>
</reference>
<dbReference type="Gene3D" id="1.10.275.10">
    <property type="entry name" value="Fumarase/aspartase (N-terminal domain)"/>
    <property type="match status" value="1"/>
</dbReference>
<dbReference type="HOGENOM" id="CLU_014801_4_0_9"/>
<dbReference type="FunFam" id="1.20.200.10:FF:000003">
    <property type="entry name" value="Histidine ammonia-lyase"/>
    <property type="match status" value="1"/>
</dbReference>
<dbReference type="InterPro" id="IPR022313">
    <property type="entry name" value="Phe/His_NH3-lyase_AS"/>
</dbReference>
<dbReference type="NCBIfam" id="TIGR01225">
    <property type="entry name" value="hutH"/>
    <property type="match status" value="1"/>
</dbReference>
<evidence type="ECO:0000256" key="1">
    <source>
        <dbReference type="ARBA" id="ARBA00005113"/>
    </source>
</evidence>
<comment type="PTM">
    <text evidence="6">Contains an active site 4-methylidene-imidazol-5-one (MIO), which is formed autocatalytically by cyclization and dehydration of residues Ala-Ser-Gly.</text>
</comment>
<dbReference type="GO" id="GO:0004397">
    <property type="term" value="F:histidine ammonia-lyase activity"/>
    <property type="evidence" value="ECO:0007669"/>
    <property type="project" value="UniProtKB-UniRule"/>
</dbReference>
<sequence length="554" mass="60296">MFMVQLVSSLQVVCTTLCTDVTTKWTKWTKCPLRNKSRRKTMTRVINLDGESLTIEDVIAIARQGVACRIDDSAIEAVNASRKIVDDIVSEKRVVYGVTTGFGSLCNVSISPEDTVQLQENLIRTHASGFGDPLPEDAVRAIMLIRINSLVKGYSGIRLSTIEKLLELLNKGVHPYIPEKGSLGASGDLAPLAHMVLPMLGLGKAYYKGELLSGQEALDKAGIDKISLAAKEGLALINGTTVLTAIGALATYDAIQLLKLSDLAGALSLEVHNGITSPFEENLHTIRPQSGQLATARNIRNLLEGSQNTTVATQSRVQDPYTLRCIPQIHGASKDSIAYVKSKVDIEINSVTDNPIICKDGHVISGGNFHGEPMAQPFDFLGIAISEIGNVSERRVERLVNSQLSKLPSFLVKYPGLNSGFMITQYACASLASENKVLAHPASVDSIPSCENQEDFVSMGTTAARKAFEILKNSRRIVATEIMAACQALDLKSENHELGKGTKVAYDLFRKEVNFIEHDKHIEIYDELNKASTVIEDPSFLEAVEQTVELSIQF</sequence>
<evidence type="ECO:0000256" key="3">
    <source>
        <dbReference type="ARBA" id="ARBA00022808"/>
    </source>
</evidence>
<organism evidence="10 11">
    <name type="scientific">Streptococcus pyogenes serotype M12 (strain MGAS9429)</name>
    <dbReference type="NCBI Taxonomy" id="370551"/>
    <lineage>
        <taxon>Bacteria</taxon>
        <taxon>Bacillati</taxon>
        <taxon>Bacillota</taxon>
        <taxon>Bacilli</taxon>
        <taxon>Lactobacillales</taxon>
        <taxon>Streptococcaceae</taxon>
        <taxon>Streptococcus</taxon>
    </lineage>
</organism>
<dbReference type="KEGG" id="spk:MGAS9429_Spy1788"/>
<dbReference type="Pfam" id="PF00221">
    <property type="entry name" value="Lyase_aromatic"/>
    <property type="match status" value="1"/>
</dbReference>
<dbReference type="NCBIfam" id="NF006871">
    <property type="entry name" value="PRK09367.1"/>
    <property type="match status" value="1"/>
</dbReference>
<dbReference type="InterPro" id="IPR024083">
    <property type="entry name" value="Fumarase/histidase_N"/>
</dbReference>
<dbReference type="GO" id="GO:0005737">
    <property type="term" value="C:cytoplasm"/>
    <property type="evidence" value="ECO:0007669"/>
    <property type="project" value="UniProtKB-SubCell"/>
</dbReference>
<gene>
    <name evidence="6 10" type="primary">hutH</name>
    <name evidence="10" type="ordered locus">MGAS9429_Spy1788</name>
</gene>
<dbReference type="CDD" id="cd00332">
    <property type="entry name" value="PAL-HAL"/>
    <property type="match status" value="1"/>
</dbReference>
<feature type="cross-link" description="5-imidazolinone (Ala-Gly)" evidence="6">
    <location>
        <begin position="185"/>
        <end position="187"/>
    </location>
</feature>
<dbReference type="InterPro" id="IPR008948">
    <property type="entry name" value="L-Aspartase-like"/>
</dbReference>
<comment type="similarity">
    <text evidence="6 7">Belongs to the PAL/histidase family.</text>
</comment>
<evidence type="ECO:0000256" key="4">
    <source>
        <dbReference type="ARBA" id="ARBA00023239"/>
    </source>
</evidence>
<comment type="subcellular location">
    <subcellularLocation>
        <location evidence="6 9">Cytoplasm</location>
    </subcellularLocation>
</comment>
<evidence type="ECO:0000256" key="9">
    <source>
        <dbReference type="RuleBase" id="RU004480"/>
    </source>
</evidence>
<dbReference type="FunFam" id="1.10.275.10:FF:000005">
    <property type="entry name" value="Histidine ammonia-lyase"/>
    <property type="match status" value="1"/>
</dbReference>
<feature type="modified residue" description="2,3-didehydroalanine (Ser)" evidence="6">
    <location>
        <position position="186"/>
    </location>
</feature>
<comment type="catalytic activity">
    <reaction evidence="5 6 8">
        <text>L-histidine = trans-urocanate + NH4(+)</text>
        <dbReference type="Rhea" id="RHEA:21232"/>
        <dbReference type="ChEBI" id="CHEBI:17771"/>
        <dbReference type="ChEBI" id="CHEBI:28938"/>
        <dbReference type="ChEBI" id="CHEBI:57595"/>
        <dbReference type="EC" id="4.3.1.3"/>
    </reaction>
</comment>
<evidence type="ECO:0000256" key="5">
    <source>
        <dbReference type="ARBA" id="ARBA00049269"/>
    </source>
</evidence>
<evidence type="ECO:0000256" key="2">
    <source>
        <dbReference type="ARBA" id="ARBA00012994"/>
    </source>
</evidence>
<keyword evidence="6" id="KW-0963">Cytoplasm</keyword>
<dbReference type="InterPro" id="IPR005921">
    <property type="entry name" value="HutH"/>
</dbReference>
<dbReference type="Proteomes" id="UP000002433">
    <property type="component" value="Chromosome"/>
</dbReference>
<dbReference type="AlphaFoldDB" id="Q1JJJ8"/>
<evidence type="ECO:0000256" key="7">
    <source>
        <dbReference type="RuleBase" id="RU003954"/>
    </source>
</evidence>
<dbReference type="EC" id="4.3.1.3" evidence="2 6"/>
<evidence type="ECO:0000313" key="10">
    <source>
        <dbReference type="EMBL" id="ABF32975.1"/>
    </source>
</evidence>
<protein>
    <recommendedName>
        <fullName evidence="2 6">Histidine ammonia-lyase</fullName>
        <shortName evidence="6">Histidase</shortName>
        <ecNumber evidence="2 6">4.3.1.3</ecNumber>
    </recommendedName>
</protein>
<dbReference type="PROSITE" id="PS00488">
    <property type="entry name" value="PAL_HISTIDASE"/>
    <property type="match status" value="1"/>
</dbReference>
<evidence type="ECO:0000256" key="6">
    <source>
        <dbReference type="HAMAP-Rule" id="MF_00229"/>
    </source>
</evidence>
<dbReference type="Gene3D" id="1.20.200.10">
    <property type="entry name" value="Fumarase/aspartase (Central domain)"/>
    <property type="match status" value="1"/>
</dbReference>
<proteinExistence type="inferred from homology"/>
<dbReference type="EMBL" id="CP000259">
    <property type="protein sequence ID" value="ABF32975.1"/>
    <property type="molecule type" value="Genomic_DNA"/>
</dbReference>
<accession>Q1JJJ8</accession>